<keyword evidence="2" id="KW-1185">Reference proteome</keyword>
<sequence length="75" mass="8779">MESKNIHKETLPVMFPDDEAVEREVTAWFRQQPKGFYAGFQGLAKRWDKCLNVQGDIKKDYDTTCHPVLLCNYLN</sequence>
<proteinExistence type="predicted"/>
<dbReference type="AlphaFoldDB" id="A0A2J7QFZ7"/>
<accession>A0A2J7QFZ7</accession>
<evidence type="ECO:0000313" key="1">
    <source>
        <dbReference type="EMBL" id="PNF27488.1"/>
    </source>
</evidence>
<evidence type="ECO:0000313" key="2">
    <source>
        <dbReference type="Proteomes" id="UP000235965"/>
    </source>
</evidence>
<dbReference type="InParanoid" id="A0A2J7QFZ7"/>
<gene>
    <name evidence="1" type="ORF">B7P43_G04287</name>
</gene>
<name>A0A2J7QFZ7_9NEOP</name>
<organism evidence="1 2">
    <name type="scientific">Cryptotermes secundus</name>
    <dbReference type="NCBI Taxonomy" id="105785"/>
    <lineage>
        <taxon>Eukaryota</taxon>
        <taxon>Metazoa</taxon>
        <taxon>Ecdysozoa</taxon>
        <taxon>Arthropoda</taxon>
        <taxon>Hexapoda</taxon>
        <taxon>Insecta</taxon>
        <taxon>Pterygota</taxon>
        <taxon>Neoptera</taxon>
        <taxon>Polyneoptera</taxon>
        <taxon>Dictyoptera</taxon>
        <taxon>Blattodea</taxon>
        <taxon>Blattoidea</taxon>
        <taxon>Termitoidae</taxon>
        <taxon>Kalotermitidae</taxon>
        <taxon>Cryptotermitinae</taxon>
        <taxon>Cryptotermes</taxon>
    </lineage>
</organism>
<reference evidence="1 2" key="1">
    <citation type="submission" date="2017-12" db="EMBL/GenBank/DDBJ databases">
        <title>Hemimetabolous genomes reveal molecular basis of termite eusociality.</title>
        <authorList>
            <person name="Harrison M.C."/>
            <person name="Jongepier E."/>
            <person name="Robertson H.M."/>
            <person name="Arning N."/>
            <person name="Bitard-Feildel T."/>
            <person name="Chao H."/>
            <person name="Childers C.P."/>
            <person name="Dinh H."/>
            <person name="Doddapaneni H."/>
            <person name="Dugan S."/>
            <person name="Gowin J."/>
            <person name="Greiner C."/>
            <person name="Han Y."/>
            <person name="Hu H."/>
            <person name="Hughes D.S.T."/>
            <person name="Huylmans A.-K."/>
            <person name="Kemena C."/>
            <person name="Kremer L.P.M."/>
            <person name="Lee S.L."/>
            <person name="Lopez-Ezquerra A."/>
            <person name="Mallet L."/>
            <person name="Monroy-Kuhn J.M."/>
            <person name="Moser A."/>
            <person name="Murali S.C."/>
            <person name="Muzny D.M."/>
            <person name="Otani S."/>
            <person name="Piulachs M.-D."/>
            <person name="Poelchau M."/>
            <person name="Qu J."/>
            <person name="Schaub F."/>
            <person name="Wada-Katsumata A."/>
            <person name="Worley K.C."/>
            <person name="Xie Q."/>
            <person name="Ylla G."/>
            <person name="Poulsen M."/>
            <person name="Gibbs R.A."/>
            <person name="Schal C."/>
            <person name="Richards S."/>
            <person name="Belles X."/>
            <person name="Korb J."/>
            <person name="Bornberg-Bauer E."/>
        </authorList>
    </citation>
    <scope>NUCLEOTIDE SEQUENCE [LARGE SCALE GENOMIC DNA]</scope>
    <source>
        <tissue evidence="1">Whole body</tissue>
    </source>
</reference>
<protein>
    <submittedName>
        <fullName evidence="1">Uncharacterized protein</fullName>
    </submittedName>
</protein>
<dbReference type="EMBL" id="NEVH01014838">
    <property type="protein sequence ID" value="PNF27488.1"/>
    <property type="molecule type" value="Genomic_DNA"/>
</dbReference>
<comment type="caution">
    <text evidence="1">The sequence shown here is derived from an EMBL/GenBank/DDBJ whole genome shotgun (WGS) entry which is preliminary data.</text>
</comment>
<dbReference type="Proteomes" id="UP000235965">
    <property type="component" value="Unassembled WGS sequence"/>
</dbReference>